<proteinExistence type="predicted"/>
<organism evidence="1 2">
    <name type="scientific">Bacillus thuringiensis</name>
    <dbReference type="NCBI Taxonomy" id="1428"/>
    <lineage>
        <taxon>Bacteria</taxon>
        <taxon>Bacillati</taxon>
        <taxon>Bacillota</taxon>
        <taxon>Bacilli</taxon>
        <taxon>Bacillales</taxon>
        <taxon>Bacillaceae</taxon>
        <taxon>Bacillus</taxon>
        <taxon>Bacillus cereus group</taxon>
    </lineage>
</organism>
<reference evidence="1 2" key="1">
    <citation type="submission" date="2017-09" db="EMBL/GenBank/DDBJ databases">
        <title>Large-scale bioinformatics analysis of Bacillus genomes uncovers conserved roles of natural products in bacterial physiology.</title>
        <authorList>
            <consortium name="Agbiome Team Llc"/>
            <person name="Bleich R.M."/>
            <person name="Grubbs K.J."/>
            <person name="Santa Maria K.C."/>
            <person name="Allen S.E."/>
            <person name="Farag S."/>
            <person name="Shank E.A."/>
            <person name="Bowers A."/>
        </authorList>
    </citation>
    <scope>NUCLEOTIDE SEQUENCE [LARGE SCALE GENOMIC DNA]</scope>
    <source>
        <strain evidence="1 2">AFS064137</strain>
    </source>
</reference>
<dbReference type="Proteomes" id="UP000225910">
    <property type="component" value="Unassembled WGS sequence"/>
</dbReference>
<accession>A0A9X7FYQ5</accession>
<name>A0A9X7FYQ5_BACTU</name>
<dbReference type="EMBL" id="NVCU01000467">
    <property type="protein sequence ID" value="PFT73179.1"/>
    <property type="molecule type" value="Genomic_DNA"/>
</dbReference>
<evidence type="ECO:0000313" key="2">
    <source>
        <dbReference type="Proteomes" id="UP000225910"/>
    </source>
</evidence>
<comment type="caution">
    <text evidence="1">The sequence shown here is derived from an EMBL/GenBank/DDBJ whole genome shotgun (WGS) entry which is preliminary data.</text>
</comment>
<gene>
    <name evidence="1" type="ORF">COK81_32455</name>
</gene>
<evidence type="ECO:0000313" key="1">
    <source>
        <dbReference type="EMBL" id="PFT73179.1"/>
    </source>
</evidence>
<dbReference type="AlphaFoldDB" id="A0A9X7FYQ5"/>
<protein>
    <submittedName>
        <fullName evidence="1">Uncharacterized protein</fullName>
    </submittedName>
</protein>
<sequence length="67" mass="7793">MGRHCHNLCQGDRIEVNFYGHTQGKGIFFGVTTIEGQEFLVWSKGYDQDRTIYSNLRGVQFDKLYNC</sequence>
<dbReference type="RefSeq" id="WP_098680166.1">
    <property type="nucleotide sequence ID" value="NZ_NVCU01000467.1"/>
</dbReference>